<dbReference type="FunFam" id="3.90.76.10:FF:000001">
    <property type="entry name" value="Oligopeptide ABC transporter substrate-binding protein"/>
    <property type="match status" value="1"/>
</dbReference>
<evidence type="ECO:0000256" key="4">
    <source>
        <dbReference type="ARBA" id="ARBA00022729"/>
    </source>
</evidence>
<evidence type="ECO:0000256" key="2">
    <source>
        <dbReference type="ARBA" id="ARBA00005695"/>
    </source>
</evidence>
<feature type="domain" description="Solute-binding protein family 5" evidence="5">
    <location>
        <begin position="109"/>
        <end position="500"/>
    </location>
</feature>
<accession>A0A174HDW8</accession>
<dbReference type="PIRSF" id="PIRSF002741">
    <property type="entry name" value="MppA"/>
    <property type="match status" value="1"/>
</dbReference>
<dbReference type="Gene3D" id="3.90.76.10">
    <property type="entry name" value="Dipeptide-binding Protein, Domain 1"/>
    <property type="match status" value="1"/>
</dbReference>
<evidence type="ECO:0000313" key="7">
    <source>
        <dbReference type="Proteomes" id="UP000095558"/>
    </source>
</evidence>
<dbReference type="GO" id="GO:1904680">
    <property type="term" value="F:peptide transmembrane transporter activity"/>
    <property type="evidence" value="ECO:0007669"/>
    <property type="project" value="TreeGrafter"/>
</dbReference>
<dbReference type="InterPro" id="IPR030678">
    <property type="entry name" value="Peptide/Ni-bd"/>
</dbReference>
<dbReference type="SUPFAM" id="SSF53850">
    <property type="entry name" value="Periplasmic binding protein-like II"/>
    <property type="match status" value="1"/>
</dbReference>
<evidence type="ECO:0000256" key="1">
    <source>
        <dbReference type="ARBA" id="ARBA00004196"/>
    </source>
</evidence>
<dbReference type="Gene3D" id="3.40.190.10">
    <property type="entry name" value="Periplasmic binding protein-like II"/>
    <property type="match status" value="1"/>
</dbReference>
<protein>
    <submittedName>
        <fullName evidence="6">Extracellular solute-binding protein</fullName>
    </submittedName>
</protein>
<dbReference type="InterPro" id="IPR000914">
    <property type="entry name" value="SBP_5_dom"/>
</dbReference>
<dbReference type="Pfam" id="PF00496">
    <property type="entry name" value="SBP_bac_5"/>
    <property type="match status" value="1"/>
</dbReference>
<dbReference type="Gene3D" id="3.10.105.10">
    <property type="entry name" value="Dipeptide-binding Protein, Domain 3"/>
    <property type="match status" value="1"/>
</dbReference>
<sequence>MTIYFYKMTSIKLLLLKGAKFMKTSKLRKIFSLILAMTLSTTLFIGCSGNEKSKTDGNTITNEVKQEIVYNLGADPQTIDPLLNTAIDGSNVIVNAFECLMVLNENNEAVPGAAESYEVSDDGLVYTFKLRKDGKWSDGKPVTANDFYYAWMRGLNKETAAEYCYQFFYIKNGEKYYNGEATADEVGLKVLDDYTLEITLEAPTAYYPQLLAHQTYSPVREDIVTANPDTWATSPDTYIGNGPFKLVRWDMKDQLVFEKNDNYWDADNVKLEKITYKLVTDETTAYSELKAGNFDVVNSVPTNEIEPGKNDGLVKIFPKLGTYFFAINVGKQDSMSENVKNALSNKLVRQALALAIDRQEIIDNVGKADQVAAYSFVPLGITTSDGNEFSSKEYYDPSDMDGNIEKAKELLKEAGYENGEGLPTIELMYNTEGAHKDVCQIVQENLAKIGVNVELTNQEWAVFLSTRQNGEYQIARHGWIGDYSDPMTFLDMWVTGGGNNDCGFSNSEYDSLIAEAKVETDTKKREELLRQAEDILMDEMPVIPVYFYTTVMAWNDDVEGVLVTALGKVYFKNAYKIAK</sequence>
<keyword evidence="4" id="KW-0732">Signal</keyword>
<evidence type="ECO:0000313" key="6">
    <source>
        <dbReference type="EMBL" id="CUO71567.1"/>
    </source>
</evidence>
<dbReference type="EMBL" id="CYZV01000043">
    <property type="protein sequence ID" value="CUO71567.1"/>
    <property type="molecule type" value="Genomic_DNA"/>
</dbReference>
<gene>
    <name evidence="6" type="primary">oppA_3</name>
    <name evidence="6" type="ORF">ERS852470_03153</name>
</gene>
<dbReference type="InterPro" id="IPR039424">
    <property type="entry name" value="SBP_5"/>
</dbReference>
<evidence type="ECO:0000256" key="3">
    <source>
        <dbReference type="ARBA" id="ARBA00022448"/>
    </source>
</evidence>
<dbReference type="PANTHER" id="PTHR30290">
    <property type="entry name" value="PERIPLASMIC BINDING COMPONENT OF ABC TRANSPORTER"/>
    <property type="match status" value="1"/>
</dbReference>
<dbReference type="CDD" id="cd08504">
    <property type="entry name" value="PBP2_OppA"/>
    <property type="match status" value="1"/>
</dbReference>
<dbReference type="AlphaFoldDB" id="A0A174HDW8"/>
<name>A0A174HDW8_9CLOT</name>
<reference evidence="6 7" key="1">
    <citation type="submission" date="2015-09" db="EMBL/GenBank/DDBJ databases">
        <authorList>
            <consortium name="Pathogen Informatics"/>
        </authorList>
    </citation>
    <scope>NUCLEOTIDE SEQUENCE [LARGE SCALE GENOMIC DNA]</scope>
    <source>
        <strain evidence="6 7">2789STDY5834855</strain>
    </source>
</reference>
<dbReference type="PANTHER" id="PTHR30290:SF10">
    <property type="entry name" value="PERIPLASMIC OLIGOPEPTIDE-BINDING PROTEIN-RELATED"/>
    <property type="match status" value="1"/>
</dbReference>
<comment type="subcellular location">
    <subcellularLocation>
        <location evidence="1">Cell envelope</location>
    </subcellularLocation>
</comment>
<dbReference type="GO" id="GO:0015833">
    <property type="term" value="P:peptide transport"/>
    <property type="evidence" value="ECO:0007669"/>
    <property type="project" value="TreeGrafter"/>
</dbReference>
<proteinExistence type="inferred from homology"/>
<dbReference type="Proteomes" id="UP000095558">
    <property type="component" value="Unassembled WGS sequence"/>
</dbReference>
<evidence type="ECO:0000259" key="5">
    <source>
        <dbReference type="Pfam" id="PF00496"/>
    </source>
</evidence>
<dbReference type="FunFam" id="3.10.105.10:FF:000001">
    <property type="entry name" value="Oligopeptide ABC transporter, oligopeptide-binding protein"/>
    <property type="match status" value="1"/>
</dbReference>
<comment type="similarity">
    <text evidence="2">Belongs to the bacterial solute-binding protein 5 family.</text>
</comment>
<organism evidence="6 7">
    <name type="scientific">Clostridium disporicum</name>
    <dbReference type="NCBI Taxonomy" id="84024"/>
    <lineage>
        <taxon>Bacteria</taxon>
        <taxon>Bacillati</taxon>
        <taxon>Bacillota</taxon>
        <taxon>Clostridia</taxon>
        <taxon>Eubacteriales</taxon>
        <taxon>Clostridiaceae</taxon>
        <taxon>Clostridium</taxon>
    </lineage>
</organism>
<keyword evidence="3" id="KW-0813">Transport</keyword>
<dbReference type="GO" id="GO:0043190">
    <property type="term" value="C:ATP-binding cassette (ABC) transporter complex"/>
    <property type="evidence" value="ECO:0007669"/>
    <property type="project" value="InterPro"/>
</dbReference>
<dbReference type="GO" id="GO:0030288">
    <property type="term" value="C:outer membrane-bounded periplasmic space"/>
    <property type="evidence" value="ECO:0007669"/>
    <property type="project" value="UniProtKB-ARBA"/>
</dbReference>